<dbReference type="Pfam" id="PF06050">
    <property type="entry name" value="HGD-D"/>
    <property type="match status" value="1"/>
</dbReference>
<dbReference type="PANTHER" id="PTHR30548:SF4">
    <property type="entry name" value="SUBUNIT OF OXYGEN-SENSITIVE 2-HYDROXYISOCAPROYL-COA DEHYDRATASE"/>
    <property type="match status" value="1"/>
</dbReference>
<dbReference type="AlphaFoldDB" id="A0A932CPA0"/>
<reference evidence="5" key="1">
    <citation type="submission" date="2020-07" db="EMBL/GenBank/DDBJ databases">
        <title>Huge and variable diversity of episymbiotic CPR bacteria and DPANN archaea in groundwater ecosystems.</title>
        <authorList>
            <person name="He C.Y."/>
            <person name="Keren R."/>
            <person name="Whittaker M."/>
            <person name="Farag I.F."/>
            <person name="Doudna J."/>
            <person name="Cate J.H.D."/>
            <person name="Banfield J.F."/>
        </authorList>
    </citation>
    <scope>NUCLEOTIDE SEQUENCE</scope>
    <source>
        <strain evidence="5">NC_groundwater_672_Ag_B-0.1um_62_36</strain>
    </source>
</reference>
<sequence>MATSQRYQTKPLDCWTLSKELRAKFYQEIWTAKERGKTVALGLGLFSNSLPTSLPDTIFAEMATYFTSIANNPPQAIEFAETVSSRGYPADICHAAQLVWGSMFLDQGPMGPFLRPDFCIQLHFCETQGKSSQIMSEYFNIPHFCIDSPLIPLGRDKEHFKRNVVAQMQDAIAWMEKVTGKIFNDEEYVKRVRNEWEVSVLWAKICELNKNIPAPLDIRMLSSLSAPIFLNRSSDETVRYLQILHAEVQDRVKNKIAALGTERCRLLHEGVPPFHFLKLFRVPEKYGAIFIGSSLDFGACGAFDRQEDGSWTVAKTPEELGMPMKTREDALRAAAHSFVNDAFTRSLLVVGKTEEQIKRVEGWQVDGVVFH</sequence>
<evidence type="ECO:0000256" key="1">
    <source>
        <dbReference type="ARBA" id="ARBA00005806"/>
    </source>
</evidence>
<evidence type="ECO:0000313" key="5">
    <source>
        <dbReference type="EMBL" id="MBI2876811.1"/>
    </source>
</evidence>
<evidence type="ECO:0000256" key="3">
    <source>
        <dbReference type="ARBA" id="ARBA00023004"/>
    </source>
</evidence>
<protein>
    <submittedName>
        <fullName evidence="5">2-hydroxyacyl-CoA dehydratase</fullName>
    </submittedName>
</protein>
<keyword evidence="3" id="KW-0408">Iron</keyword>
<dbReference type="Proteomes" id="UP000769766">
    <property type="component" value="Unassembled WGS sequence"/>
</dbReference>
<evidence type="ECO:0000256" key="2">
    <source>
        <dbReference type="ARBA" id="ARBA00022723"/>
    </source>
</evidence>
<comment type="caution">
    <text evidence="5">The sequence shown here is derived from an EMBL/GenBank/DDBJ whole genome shotgun (WGS) entry which is preliminary data.</text>
</comment>
<keyword evidence="2" id="KW-0479">Metal-binding</keyword>
<keyword evidence="4" id="KW-0411">Iron-sulfur</keyword>
<dbReference type="InterPro" id="IPR010327">
    <property type="entry name" value="FldB/FldC_alpha/beta"/>
</dbReference>
<proteinExistence type="inferred from homology"/>
<comment type="similarity">
    <text evidence="1">Belongs to the FldB/FldC dehydratase alpha/beta subunit family.</text>
</comment>
<dbReference type="GO" id="GO:0051536">
    <property type="term" value="F:iron-sulfur cluster binding"/>
    <property type="evidence" value="ECO:0007669"/>
    <property type="project" value="UniProtKB-KW"/>
</dbReference>
<evidence type="ECO:0000256" key="4">
    <source>
        <dbReference type="ARBA" id="ARBA00023014"/>
    </source>
</evidence>
<dbReference type="PANTHER" id="PTHR30548">
    <property type="entry name" value="2-HYDROXYGLUTARYL-COA DEHYDRATASE, D-COMPONENT-RELATED"/>
    <property type="match status" value="1"/>
</dbReference>
<dbReference type="EMBL" id="JACPRF010000242">
    <property type="protein sequence ID" value="MBI2876811.1"/>
    <property type="molecule type" value="Genomic_DNA"/>
</dbReference>
<evidence type="ECO:0000313" key="6">
    <source>
        <dbReference type="Proteomes" id="UP000769766"/>
    </source>
</evidence>
<accession>A0A932CPA0</accession>
<feature type="non-terminal residue" evidence="5">
    <location>
        <position position="371"/>
    </location>
</feature>
<name>A0A932CPA0_UNCTE</name>
<gene>
    <name evidence="5" type="ORF">HYY20_08015</name>
</gene>
<organism evidence="5 6">
    <name type="scientific">Tectimicrobiota bacterium</name>
    <dbReference type="NCBI Taxonomy" id="2528274"/>
    <lineage>
        <taxon>Bacteria</taxon>
        <taxon>Pseudomonadati</taxon>
        <taxon>Nitrospinota/Tectimicrobiota group</taxon>
        <taxon>Candidatus Tectimicrobiota</taxon>
    </lineage>
</organism>
<dbReference type="GO" id="GO:0046872">
    <property type="term" value="F:metal ion binding"/>
    <property type="evidence" value="ECO:0007669"/>
    <property type="project" value="UniProtKB-KW"/>
</dbReference>